<evidence type="ECO:0000313" key="3">
    <source>
        <dbReference type="Proteomes" id="UP000177165"/>
    </source>
</evidence>
<keyword evidence="1" id="KW-0812">Transmembrane</keyword>
<comment type="caution">
    <text evidence="2">The sequence shown here is derived from an EMBL/GenBank/DDBJ whole genome shotgun (WGS) entry which is preliminary data.</text>
</comment>
<dbReference type="EMBL" id="MHKB01000007">
    <property type="protein sequence ID" value="OGY79762.1"/>
    <property type="molecule type" value="Genomic_DNA"/>
</dbReference>
<reference evidence="2 3" key="1">
    <citation type="journal article" date="2016" name="Nat. Commun.">
        <title>Thousands of microbial genomes shed light on interconnected biogeochemical processes in an aquifer system.</title>
        <authorList>
            <person name="Anantharaman K."/>
            <person name="Brown C.T."/>
            <person name="Hug L.A."/>
            <person name="Sharon I."/>
            <person name="Castelle C.J."/>
            <person name="Probst A.J."/>
            <person name="Thomas B.C."/>
            <person name="Singh A."/>
            <person name="Wilkins M.J."/>
            <person name="Karaoz U."/>
            <person name="Brodie E.L."/>
            <person name="Williams K.H."/>
            <person name="Hubbard S.S."/>
            <person name="Banfield J.F."/>
        </authorList>
    </citation>
    <scope>NUCLEOTIDE SEQUENCE [LARGE SCALE GENOMIC DNA]</scope>
</reference>
<feature type="transmembrane region" description="Helical" evidence="1">
    <location>
        <begin position="99"/>
        <end position="121"/>
    </location>
</feature>
<name>A0A1G2AS79_9BACT</name>
<proteinExistence type="predicted"/>
<evidence type="ECO:0000256" key="1">
    <source>
        <dbReference type="SAM" id="Phobius"/>
    </source>
</evidence>
<protein>
    <submittedName>
        <fullName evidence="2">Uncharacterized protein</fullName>
    </submittedName>
</protein>
<dbReference type="STRING" id="1798540.A3B74_01825"/>
<keyword evidence="1" id="KW-1133">Transmembrane helix</keyword>
<gene>
    <name evidence="2" type="ORF">A3B74_01825</name>
</gene>
<organism evidence="2 3">
    <name type="scientific">Candidatus Kerfeldbacteria bacterium RIFCSPHIGHO2_02_FULL_42_14</name>
    <dbReference type="NCBI Taxonomy" id="1798540"/>
    <lineage>
        <taxon>Bacteria</taxon>
        <taxon>Candidatus Kerfeldiibacteriota</taxon>
    </lineage>
</organism>
<dbReference type="Proteomes" id="UP000177165">
    <property type="component" value="Unassembled WGS sequence"/>
</dbReference>
<sequence>MHSLKKSILLGFLVWLLPFVVAFLIYPIHESHRPIFESIMPLVITISAIIFTYLYFKNVDKNVKAEGAKLGIIFLLISLIIDLIMFMPNSPMHMSLLDYVTDIGLTYLMIPVITIGIGFSIDREKNKK</sequence>
<feature type="transmembrane region" description="Helical" evidence="1">
    <location>
        <begin position="68"/>
        <end position="87"/>
    </location>
</feature>
<feature type="transmembrane region" description="Helical" evidence="1">
    <location>
        <begin position="7"/>
        <end position="26"/>
    </location>
</feature>
<feature type="transmembrane region" description="Helical" evidence="1">
    <location>
        <begin position="38"/>
        <end position="56"/>
    </location>
</feature>
<evidence type="ECO:0000313" key="2">
    <source>
        <dbReference type="EMBL" id="OGY79762.1"/>
    </source>
</evidence>
<dbReference type="AlphaFoldDB" id="A0A1G2AS79"/>
<accession>A0A1G2AS79</accession>
<keyword evidence="1" id="KW-0472">Membrane</keyword>